<protein>
    <recommendedName>
        <fullName evidence="4 10">Glutamine--fructose-6-phosphate aminotransferase [isomerizing]</fullName>
        <ecNumber evidence="3 10">2.6.1.16</ecNumber>
    </recommendedName>
    <alternativeName>
        <fullName evidence="10">D-fructose-6-phosphate amidotransferase</fullName>
    </alternativeName>
    <alternativeName>
        <fullName evidence="10">GFAT</fullName>
    </alternativeName>
    <alternativeName>
        <fullName evidence="10">Glucosamine-6-phosphate synthase</fullName>
    </alternativeName>
    <alternativeName>
        <fullName evidence="10">Hexosephosphate aminotransferase</fullName>
    </alternativeName>
    <alternativeName>
        <fullName evidence="10">L-glutamine--D-fructose-6-phosphate amidotransferase</fullName>
    </alternativeName>
</protein>
<dbReference type="PATRIC" id="fig|243230.17.peg.468"/>
<dbReference type="CDD" id="cd05009">
    <property type="entry name" value="SIS_GlmS_GlmD_2"/>
    <property type="match status" value="1"/>
</dbReference>
<feature type="initiator methionine" description="Removed" evidence="10">
    <location>
        <position position="37"/>
    </location>
</feature>
<dbReference type="NCBIfam" id="TIGR01135">
    <property type="entry name" value="glmS"/>
    <property type="match status" value="1"/>
</dbReference>
<evidence type="ECO:0000256" key="4">
    <source>
        <dbReference type="ARBA" id="ARBA00016090"/>
    </source>
</evidence>
<sequence>MAVRGAVPRWTFPFRPGAEAESSGRGKAPTHARGAFMCGIVGYIGPRQAQDVLLSGLSKLEYRGYDSAGVAVGDGACIAVRKKAGKLANLAGDLQAAPLSGSFGIGHTRWATHGLPNDRNSHPHTTEDGRIVLVHNGIIENYLPLKEELLARGHTFKSDTDSEVVAHLIEEAYQGNLEEAVQAALAQVRGAYALVVTHVDHREIVAARTVSPLVMGVGEGEMFLASDVPALLAYTRQMVFLMDGDMVILSDDGYRVTDLQGHPVQRDVETIEWDAEAAEKGGFDTYMLKEIYEQPQALTNTLLGRLRDEQGAVDLDISLDPTSFKRISIVACGTAYYAGLVGEYLIEQLARIPVEVDVASEYRYRNPLVGENTLAIAVSQSGETIDTLEAMREAKKGGAQTLGVINAKGSSMTRELDSTLYIHAGPEIGVASTKAYTSMVSAFLMLALWLGRARGTLSDAEGAELIHAARELPRLVEDALKPERVQRIKEVAEKYAHARDYLFLGRGVNSPTAFEGALKLKEISYIHAEAYAAGEMKHGPIALIDENLPVAVIATESRLLEKTISNVQEVRARAGKVILFLSDGDEENALHGDDVVYLPRAHELVSPVVNAVAMQLLAYFTATALGKDVDKPRNLAKSVTVE</sequence>
<keyword evidence="9" id="KW-0315">Glutamine amidotransferase</keyword>
<evidence type="ECO:0000259" key="12">
    <source>
        <dbReference type="PROSITE" id="PS51464"/>
    </source>
</evidence>
<dbReference type="SUPFAM" id="SSF53697">
    <property type="entry name" value="SIS domain"/>
    <property type="match status" value="1"/>
</dbReference>
<dbReference type="InterPro" id="IPR005855">
    <property type="entry name" value="GFAT"/>
</dbReference>
<dbReference type="InterPro" id="IPR001347">
    <property type="entry name" value="SIS_dom"/>
</dbReference>
<dbReference type="HOGENOM" id="CLU_012520_5_2_0"/>
<evidence type="ECO:0000256" key="7">
    <source>
        <dbReference type="ARBA" id="ARBA00022679"/>
    </source>
</evidence>
<comment type="catalytic activity">
    <reaction evidence="1 10">
        <text>D-fructose 6-phosphate + L-glutamine = D-glucosamine 6-phosphate + L-glutamate</text>
        <dbReference type="Rhea" id="RHEA:13237"/>
        <dbReference type="ChEBI" id="CHEBI:29985"/>
        <dbReference type="ChEBI" id="CHEBI:58359"/>
        <dbReference type="ChEBI" id="CHEBI:58725"/>
        <dbReference type="ChEBI" id="CHEBI:61527"/>
        <dbReference type="EC" id="2.6.1.16"/>
    </reaction>
</comment>
<dbReference type="Gene3D" id="3.60.20.10">
    <property type="entry name" value="Glutamine Phosphoribosylpyrophosphate, subunit 1, domain 1"/>
    <property type="match status" value="1"/>
</dbReference>
<feature type="active site" description="For Fru-6P isomerization activity" evidence="10">
    <location>
        <position position="637"/>
    </location>
</feature>
<dbReference type="Pfam" id="PF13522">
    <property type="entry name" value="GATase_6"/>
    <property type="match status" value="1"/>
</dbReference>
<dbReference type="PANTHER" id="PTHR10937:SF0">
    <property type="entry name" value="GLUTAMINE--FRUCTOSE-6-PHOSPHATE TRANSAMINASE (ISOMERIZING)"/>
    <property type="match status" value="1"/>
</dbReference>
<keyword evidence="7 10" id="KW-0808">Transferase</keyword>
<dbReference type="KEGG" id="dra:DR_0302"/>
<dbReference type="eggNOG" id="COG0449">
    <property type="taxonomic scope" value="Bacteria"/>
</dbReference>
<dbReference type="GO" id="GO:0004360">
    <property type="term" value="F:glutamine-fructose-6-phosphate transaminase (isomerizing) activity"/>
    <property type="evidence" value="ECO:0000318"/>
    <property type="project" value="GO_Central"/>
</dbReference>
<dbReference type="PROSITE" id="PS51464">
    <property type="entry name" value="SIS"/>
    <property type="match status" value="2"/>
</dbReference>
<dbReference type="NCBIfam" id="NF001484">
    <property type="entry name" value="PRK00331.1"/>
    <property type="match status" value="1"/>
</dbReference>
<evidence type="ECO:0000256" key="2">
    <source>
        <dbReference type="ARBA" id="ARBA00004496"/>
    </source>
</evidence>
<evidence type="ECO:0000313" key="14">
    <source>
        <dbReference type="Proteomes" id="UP000002524"/>
    </source>
</evidence>
<evidence type="ECO:0000256" key="1">
    <source>
        <dbReference type="ARBA" id="ARBA00001031"/>
    </source>
</evidence>
<feature type="domain" description="Glutamine amidotransferase type-2" evidence="11">
    <location>
        <begin position="38"/>
        <end position="252"/>
    </location>
</feature>
<evidence type="ECO:0000256" key="3">
    <source>
        <dbReference type="ARBA" id="ARBA00012916"/>
    </source>
</evidence>
<dbReference type="GO" id="GO:0005829">
    <property type="term" value="C:cytosol"/>
    <property type="evidence" value="ECO:0000318"/>
    <property type="project" value="GO_Central"/>
</dbReference>
<dbReference type="EC" id="2.6.1.16" evidence="3 10"/>
<keyword evidence="14" id="KW-1185">Reference proteome</keyword>
<dbReference type="Proteomes" id="UP000002524">
    <property type="component" value="Chromosome 1"/>
</dbReference>
<name>Q9RXK9_DEIRA</name>
<gene>
    <name evidence="10" type="primary">glmS</name>
    <name evidence="13" type="ordered locus">DR_0302</name>
</gene>
<dbReference type="PROSITE" id="PS51278">
    <property type="entry name" value="GATASE_TYPE_2"/>
    <property type="match status" value="1"/>
</dbReference>
<comment type="subcellular location">
    <subcellularLocation>
        <location evidence="2 10">Cytoplasm</location>
    </subcellularLocation>
</comment>
<dbReference type="STRING" id="243230.DR_0302"/>
<dbReference type="InterPro" id="IPR035490">
    <property type="entry name" value="GlmS/FrlB_SIS"/>
</dbReference>
<dbReference type="HAMAP" id="MF_00164">
    <property type="entry name" value="GlmS"/>
    <property type="match status" value="1"/>
</dbReference>
<dbReference type="FunFam" id="3.60.20.10:FF:000006">
    <property type="entry name" value="Glutamine--fructose-6-phosphate aminotransferase [isomerizing]"/>
    <property type="match status" value="1"/>
</dbReference>
<reference evidence="13 14" key="1">
    <citation type="journal article" date="1999" name="Science">
        <title>Genome sequence of the radioresistant bacterium Deinococcus radiodurans R1.</title>
        <authorList>
            <person name="White O."/>
            <person name="Eisen J.A."/>
            <person name="Heidelberg J.F."/>
            <person name="Hickey E.K."/>
            <person name="Peterson J.D."/>
            <person name="Dodson R.J."/>
            <person name="Haft D.H."/>
            <person name="Gwinn M.L."/>
            <person name="Nelson W.C."/>
            <person name="Richardson D.L."/>
            <person name="Moffat K.S."/>
            <person name="Qin H."/>
            <person name="Jiang L."/>
            <person name="Pamphile W."/>
            <person name="Crosby M."/>
            <person name="Shen M."/>
            <person name="Vamathevan J.J."/>
            <person name="Lam P."/>
            <person name="McDonald L."/>
            <person name="Utterback T."/>
            <person name="Zalewski C."/>
            <person name="Makarova K.S."/>
            <person name="Aravind L."/>
            <person name="Daly M.J."/>
            <person name="Minton K.W."/>
            <person name="Fleischmann R.D."/>
            <person name="Ketchum K.A."/>
            <person name="Nelson K.E."/>
            <person name="Salzberg S."/>
            <person name="Smith H.O."/>
            <person name="Venter J.C."/>
            <person name="Fraser C.M."/>
        </authorList>
    </citation>
    <scope>NUCLEOTIDE SEQUENCE [LARGE SCALE GENOMIC DNA]</scope>
    <source>
        <strain evidence="14">ATCC 13939 / DSM 20539 / JCM 16871 / LMG 4051 / NBRC 15346 / NCIMB 9279 / R1 / VKM B-1422</strain>
    </source>
</reference>
<dbReference type="PANTHER" id="PTHR10937">
    <property type="entry name" value="GLUCOSAMINE--FRUCTOSE-6-PHOSPHATE AMINOTRANSFERASE, ISOMERIZING"/>
    <property type="match status" value="1"/>
</dbReference>
<dbReference type="InParanoid" id="Q9RXK9"/>
<organism evidence="13 14">
    <name type="scientific">Deinococcus radiodurans (strain ATCC 13939 / DSM 20539 / JCM 16871 / CCUG 27074 / LMG 4051 / NBRC 15346 / NCIMB 9279 / VKM B-1422 / R1)</name>
    <dbReference type="NCBI Taxonomy" id="243230"/>
    <lineage>
        <taxon>Bacteria</taxon>
        <taxon>Thermotogati</taxon>
        <taxon>Deinococcota</taxon>
        <taxon>Deinococci</taxon>
        <taxon>Deinococcales</taxon>
        <taxon>Deinococcaceae</taxon>
        <taxon>Deinococcus</taxon>
    </lineage>
</organism>
<keyword evidence="5 10" id="KW-0963">Cytoplasm</keyword>
<comment type="function">
    <text evidence="10">Catalyzes the first step in hexosamine metabolism, converting fructose-6P into glucosamine-6P using glutamine as a nitrogen source.</text>
</comment>
<feature type="active site" description="Nucleophile; for GATase activity" evidence="10">
    <location>
        <position position="38"/>
    </location>
</feature>
<dbReference type="InterPro" id="IPR017932">
    <property type="entry name" value="GATase_2_dom"/>
</dbReference>
<evidence type="ECO:0000256" key="10">
    <source>
        <dbReference type="HAMAP-Rule" id="MF_00164"/>
    </source>
</evidence>
<accession>Q9RXK9</accession>
<dbReference type="OrthoDB" id="106547at2"/>
<dbReference type="Pfam" id="PF01380">
    <property type="entry name" value="SIS"/>
    <property type="match status" value="2"/>
</dbReference>
<dbReference type="GO" id="GO:0006002">
    <property type="term" value="P:fructose 6-phosphate metabolic process"/>
    <property type="evidence" value="ECO:0000318"/>
    <property type="project" value="GO_Central"/>
</dbReference>
<evidence type="ECO:0000259" key="11">
    <source>
        <dbReference type="PROSITE" id="PS51278"/>
    </source>
</evidence>
<evidence type="ECO:0000313" key="13">
    <source>
        <dbReference type="EMBL" id="AAF09884.1"/>
    </source>
</evidence>
<dbReference type="FunCoup" id="Q9RXK9">
    <property type="interactions" value="322"/>
</dbReference>
<dbReference type="AlphaFoldDB" id="Q9RXK9"/>
<evidence type="ECO:0000256" key="5">
    <source>
        <dbReference type="ARBA" id="ARBA00022490"/>
    </source>
</evidence>
<keyword evidence="6 10" id="KW-0032">Aminotransferase</keyword>
<dbReference type="CDD" id="cd00714">
    <property type="entry name" value="GFAT"/>
    <property type="match status" value="1"/>
</dbReference>
<dbReference type="CDD" id="cd05008">
    <property type="entry name" value="SIS_GlmS_GlmD_1"/>
    <property type="match status" value="1"/>
</dbReference>
<dbReference type="SUPFAM" id="SSF56235">
    <property type="entry name" value="N-terminal nucleophile aminohydrolases (Ntn hydrolases)"/>
    <property type="match status" value="1"/>
</dbReference>
<dbReference type="InterPro" id="IPR029055">
    <property type="entry name" value="Ntn_hydrolases_N"/>
</dbReference>
<evidence type="ECO:0000256" key="8">
    <source>
        <dbReference type="ARBA" id="ARBA00022737"/>
    </source>
</evidence>
<comment type="subunit">
    <text evidence="10">Homodimer.</text>
</comment>
<dbReference type="Gene3D" id="3.40.50.10490">
    <property type="entry name" value="Glucose-6-phosphate isomerase like protein, domain 1"/>
    <property type="match status" value="2"/>
</dbReference>
<keyword evidence="8" id="KW-0677">Repeat</keyword>
<evidence type="ECO:0000256" key="6">
    <source>
        <dbReference type="ARBA" id="ARBA00022576"/>
    </source>
</evidence>
<dbReference type="InterPro" id="IPR047084">
    <property type="entry name" value="GFAT_N"/>
</dbReference>
<dbReference type="InterPro" id="IPR035466">
    <property type="entry name" value="GlmS/AgaS_SIS"/>
</dbReference>
<dbReference type="GO" id="GO:0006047">
    <property type="term" value="P:UDP-N-acetylglucosamine metabolic process"/>
    <property type="evidence" value="ECO:0000318"/>
    <property type="project" value="GO_Central"/>
</dbReference>
<dbReference type="PIR" id="A75536">
    <property type="entry name" value="A75536"/>
</dbReference>
<dbReference type="PaxDb" id="243230-DR_0302"/>
<dbReference type="FunFam" id="3.40.50.10490:FF:000001">
    <property type="entry name" value="Glutamine--fructose-6-phosphate aminotransferase [isomerizing]"/>
    <property type="match status" value="1"/>
</dbReference>
<proteinExistence type="inferred from homology"/>
<dbReference type="GO" id="GO:0097367">
    <property type="term" value="F:carbohydrate derivative binding"/>
    <property type="evidence" value="ECO:0007669"/>
    <property type="project" value="InterPro"/>
</dbReference>
<dbReference type="InterPro" id="IPR046348">
    <property type="entry name" value="SIS_dom_sf"/>
</dbReference>
<dbReference type="EnsemblBacteria" id="AAF09884">
    <property type="protein sequence ID" value="AAF09884"/>
    <property type="gene ID" value="DR_0302"/>
</dbReference>
<feature type="domain" description="SIS" evidence="12">
    <location>
        <begin position="491"/>
        <end position="632"/>
    </location>
</feature>
<evidence type="ECO:0000256" key="9">
    <source>
        <dbReference type="ARBA" id="ARBA00022962"/>
    </source>
</evidence>
<dbReference type="GO" id="GO:0006487">
    <property type="term" value="P:protein N-linked glycosylation"/>
    <property type="evidence" value="ECO:0000318"/>
    <property type="project" value="GO_Central"/>
</dbReference>
<dbReference type="GO" id="GO:0005975">
    <property type="term" value="P:carbohydrate metabolic process"/>
    <property type="evidence" value="ECO:0007669"/>
    <property type="project" value="UniProtKB-UniRule"/>
</dbReference>
<feature type="domain" description="SIS" evidence="12">
    <location>
        <begin position="315"/>
        <end position="456"/>
    </location>
</feature>
<dbReference type="EMBL" id="AE000513">
    <property type="protein sequence ID" value="AAF09884.1"/>
    <property type="molecule type" value="Genomic_DNA"/>
</dbReference>